<reference evidence="2" key="1">
    <citation type="submission" date="2018-05" db="EMBL/GenBank/DDBJ databases">
        <authorList>
            <person name="Lanie J.A."/>
            <person name="Ng W.-L."/>
            <person name="Kazmierczak K.M."/>
            <person name="Andrzejewski T.M."/>
            <person name="Davidsen T.M."/>
            <person name="Wayne K.J."/>
            <person name="Tettelin H."/>
            <person name="Glass J.I."/>
            <person name="Rusch D."/>
            <person name="Podicherti R."/>
            <person name="Tsui H.-C.T."/>
            <person name="Winkler M.E."/>
        </authorList>
    </citation>
    <scope>NUCLEOTIDE SEQUENCE</scope>
</reference>
<protein>
    <submittedName>
        <fullName evidence="2">Uncharacterized protein</fullName>
    </submittedName>
</protein>
<dbReference type="EMBL" id="UINC01227145">
    <property type="protein sequence ID" value="SVE57910.1"/>
    <property type="molecule type" value="Genomic_DNA"/>
</dbReference>
<feature type="non-terminal residue" evidence="2">
    <location>
        <position position="26"/>
    </location>
</feature>
<dbReference type="AlphaFoldDB" id="A0A383ENL5"/>
<sequence>MEAPKSGSFDRLRMNAHHLQHADAIA</sequence>
<evidence type="ECO:0000256" key="1">
    <source>
        <dbReference type="SAM" id="MobiDB-lite"/>
    </source>
</evidence>
<accession>A0A383ENL5</accession>
<feature type="region of interest" description="Disordered" evidence="1">
    <location>
        <begin position="1"/>
        <end position="26"/>
    </location>
</feature>
<gene>
    <name evidence="2" type="ORF">METZ01_LOCUS510764</name>
</gene>
<name>A0A383ENL5_9ZZZZ</name>
<organism evidence="2">
    <name type="scientific">marine metagenome</name>
    <dbReference type="NCBI Taxonomy" id="408172"/>
    <lineage>
        <taxon>unclassified sequences</taxon>
        <taxon>metagenomes</taxon>
        <taxon>ecological metagenomes</taxon>
    </lineage>
</organism>
<evidence type="ECO:0000313" key="2">
    <source>
        <dbReference type="EMBL" id="SVE57910.1"/>
    </source>
</evidence>
<proteinExistence type="predicted"/>